<feature type="domain" description="FAD dependent oxidoreductase" evidence="2">
    <location>
        <begin position="30"/>
        <end position="381"/>
    </location>
</feature>
<evidence type="ECO:0000259" key="2">
    <source>
        <dbReference type="Pfam" id="PF01266"/>
    </source>
</evidence>
<sequence length="425" mass="45256">MTSKISDSLWFNTCQESEDTKPLTENAKADLVIIGGGYTGLSAALEAAQGGASVRVLEAESIGFGGSGRNVGLSNAGLWLPPDEINATIGLAAGERLSRILAQAPDKVFDLIARHEIACEPVRNGTLHCAHAPTGLSDLQNRFRQQTARGAPVQLLSREEAIARTGSDQVHGALFDPRAGTIQPLAYAVGLARAAQTFGAILHSKTPALDVKKAGALWTVQTPRGTVTAKKMIIAMNGYAIPIQGLKTPKVIPVHYFQSATAPLSVEQAAQILPGKEGCWDTAMVMSSWRMDQDGRLIIGGMGQLGHIGQSAHLGWLKRKLTKMYPLLAEVTLQETWFGRIAMTEEYLPKTLLLDNSALINFGYSGRGIGPGTVFGTAMAQALLGGDLSVMPRAPIAQHNIAFAGVRQAYYEAGATLTHLVKDRV</sequence>
<dbReference type="EC" id="1.4.3.-" evidence="3"/>
<dbReference type="Pfam" id="PF01266">
    <property type="entry name" value="DAO"/>
    <property type="match status" value="1"/>
</dbReference>
<dbReference type="PANTHER" id="PTHR13847">
    <property type="entry name" value="SARCOSINE DEHYDROGENASE-RELATED"/>
    <property type="match status" value="1"/>
</dbReference>
<dbReference type="PANTHER" id="PTHR13847:SF281">
    <property type="entry name" value="FAD DEPENDENT OXIDOREDUCTASE DOMAIN-CONTAINING PROTEIN"/>
    <property type="match status" value="1"/>
</dbReference>
<dbReference type="InterPro" id="IPR036188">
    <property type="entry name" value="FAD/NAD-bd_sf"/>
</dbReference>
<protein>
    <submittedName>
        <fullName evidence="3">Gamma-glutamylputrescine oxidoreductase</fullName>
        <ecNumber evidence="3">1.4.3.-</ecNumber>
    </submittedName>
</protein>
<dbReference type="EMBL" id="FXYH01000008">
    <property type="protein sequence ID" value="SMX42740.1"/>
    <property type="molecule type" value="Genomic_DNA"/>
</dbReference>
<reference evidence="3 4" key="1">
    <citation type="submission" date="2017-05" db="EMBL/GenBank/DDBJ databases">
        <authorList>
            <person name="Song R."/>
            <person name="Chenine A.L."/>
            <person name="Ruprecht R.M."/>
        </authorList>
    </citation>
    <scope>NUCLEOTIDE SEQUENCE [LARGE SCALE GENOMIC DNA]</scope>
    <source>
        <strain evidence="3 4">CECT 8663</strain>
    </source>
</reference>
<dbReference type="SUPFAM" id="SSF51905">
    <property type="entry name" value="FAD/NAD(P)-binding domain"/>
    <property type="match status" value="1"/>
</dbReference>
<dbReference type="InterPro" id="IPR006076">
    <property type="entry name" value="FAD-dep_OxRdtase"/>
</dbReference>
<dbReference type="PRINTS" id="PR00411">
    <property type="entry name" value="PNDRDTASEI"/>
</dbReference>
<gene>
    <name evidence="3" type="primary">puuB_1</name>
    <name evidence="3" type="ORF">PEV8663_02462</name>
</gene>
<keyword evidence="4" id="KW-1185">Reference proteome</keyword>
<organism evidence="3 4">
    <name type="scientific">Pelagimonas varians</name>
    <dbReference type="NCBI Taxonomy" id="696760"/>
    <lineage>
        <taxon>Bacteria</taxon>
        <taxon>Pseudomonadati</taxon>
        <taxon>Pseudomonadota</taxon>
        <taxon>Alphaproteobacteria</taxon>
        <taxon>Rhodobacterales</taxon>
        <taxon>Roseobacteraceae</taxon>
        <taxon>Pelagimonas</taxon>
    </lineage>
</organism>
<dbReference type="RefSeq" id="WP_097804953.1">
    <property type="nucleotide sequence ID" value="NZ_FXYH01000008.1"/>
</dbReference>
<dbReference type="Proteomes" id="UP000220836">
    <property type="component" value="Unassembled WGS sequence"/>
</dbReference>
<dbReference type="GO" id="GO:0005737">
    <property type="term" value="C:cytoplasm"/>
    <property type="evidence" value="ECO:0007669"/>
    <property type="project" value="TreeGrafter"/>
</dbReference>
<keyword evidence="1 3" id="KW-0560">Oxidoreductase</keyword>
<dbReference type="AlphaFoldDB" id="A0A238KJ44"/>
<proteinExistence type="predicted"/>
<evidence type="ECO:0000313" key="4">
    <source>
        <dbReference type="Proteomes" id="UP000220836"/>
    </source>
</evidence>
<accession>A0A238KJ44</accession>
<dbReference type="Gene3D" id="3.50.50.60">
    <property type="entry name" value="FAD/NAD(P)-binding domain"/>
    <property type="match status" value="1"/>
</dbReference>
<evidence type="ECO:0000256" key="1">
    <source>
        <dbReference type="ARBA" id="ARBA00023002"/>
    </source>
</evidence>
<evidence type="ECO:0000313" key="3">
    <source>
        <dbReference type="EMBL" id="SMX42740.1"/>
    </source>
</evidence>
<name>A0A238KJ44_9RHOB</name>
<dbReference type="OrthoDB" id="9806601at2"/>
<dbReference type="GO" id="GO:0016491">
    <property type="term" value="F:oxidoreductase activity"/>
    <property type="evidence" value="ECO:0007669"/>
    <property type="project" value="UniProtKB-KW"/>
</dbReference>
<dbReference type="Gene3D" id="3.30.9.10">
    <property type="entry name" value="D-Amino Acid Oxidase, subunit A, domain 2"/>
    <property type="match status" value="1"/>
</dbReference>